<feature type="compositionally biased region" description="Low complexity" evidence="1">
    <location>
        <begin position="210"/>
        <end position="235"/>
    </location>
</feature>
<evidence type="ECO:0000313" key="4">
    <source>
        <dbReference type="Proteomes" id="UP001285908"/>
    </source>
</evidence>
<feature type="compositionally biased region" description="Polar residues" evidence="1">
    <location>
        <begin position="571"/>
        <end position="585"/>
    </location>
</feature>
<gene>
    <name evidence="3" type="ORF">B0T23DRAFT_327894</name>
</gene>
<evidence type="ECO:0000256" key="2">
    <source>
        <dbReference type="SAM" id="Phobius"/>
    </source>
</evidence>
<dbReference type="RefSeq" id="XP_062687854.1">
    <property type="nucleotide sequence ID" value="XM_062835654.1"/>
</dbReference>
<feature type="region of interest" description="Disordered" evidence="1">
    <location>
        <begin position="689"/>
        <end position="708"/>
    </location>
</feature>
<dbReference type="CDD" id="cd12087">
    <property type="entry name" value="TM_EGFR-like"/>
    <property type="match status" value="1"/>
</dbReference>
<evidence type="ECO:0000256" key="1">
    <source>
        <dbReference type="SAM" id="MobiDB-lite"/>
    </source>
</evidence>
<keyword evidence="2" id="KW-0812">Transmembrane</keyword>
<keyword evidence="4" id="KW-1185">Reference proteome</keyword>
<feature type="region of interest" description="Disordered" evidence="1">
    <location>
        <begin position="30"/>
        <end position="452"/>
    </location>
</feature>
<feature type="compositionally biased region" description="Basic residues" evidence="1">
    <location>
        <begin position="146"/>
        <end position="156"/>
    </location>
</feature>
<feature type="compositionally biased region" description="Low complexity" evidence="1">
    <location>
        <begin position="402"/>
        <end position="433"/>
    </location>
</feature>
<feature type="compositionally biased region" description="Low complexity" evidence="1">
    <location>
        <begin position="40"/>
        <end position="55"/>
    </location>
</feature>
<dbReference type="Proteomes" id="UP001285908">
    <property type="component" value="Unassembled WGS sequence"/>
</dbReference>
<dbReference type="AlphaFoldDB" id="A0AAJ0HYI4"/>
<dbReference type="GeneID" id="87873276"/>
<feature type="compositionally biased region" description="Basic and acidic residues" evidence="1">
    <location>
        <begin position="348"/>
        <end position="365"/>
    </location>
</feature>
<sequence>MKATAPTLRWRNFARAEATRAWVEATKRQVLNTSDDDSLSDTNSLNSLSDNNSLDSDSDAGRQQPPQTTNPPQLTGAAKTRQRLTAGSRGRVTRRSLEQRQAINTSDDESVDNLDDSLDSADSSADEARPLPTSTTTKRPNLSSKTRARLAAKHRRALDARQALDSDSADSINDSLDSGAESSADEARPLGRPTRTQKRRARRTIDVRQALDSSADDNNSLDSLDSGLSDGNSSADEARPTLAPTNPPILAPKNRNRLTFGQRQQHKATRRSIAARQNNLQDPNTSDSNSLSDDNSLSSLSDNNSLDSNSIDSASDSDAARPQPTNPANLTSKAPKRLGASSRPARISRREILGKRNAPAEHPEHPEEEEDDAASVSSVSSGDSDDEKKEEEEKDEKEKTKTSTVTAAPTATATGSAAATTVNGSATATVTSTFGPSATSEPEDALAPVNSGDATALPNLSLAPAATATPSSVLGAIDDQPQADTQGQQTPVPTAKKMSAGATAGIVIGVLGFIALLTGAFFLFIKWRRRHRESSLFGPKTPLADEKGGPPPTITFTHPSWPNQNQNQNQGQTDSAQRDPTNNKTNSEVINDLIRAAYAAEGEGRNTMADAHDAANQHYLDEKAYAMLAGHPPTPAAAEKRGVSKWLADVMTPRQSTISISQRWPYPVDPPETMPVGGGTYMPAGNGMTTTKQKRLTPPRLPLKPVVPPHMLRPGAAVGGTGLPPGSNVNPRMTVATQTTTTTSSSARWG</sequence>
<keyword evidence="2" id="KW-1133">Transmembrane helix</keyword>
<feature type="compositionally biased region" description="Polar residues" evidence="1">
    <location>
        <begin position="275"/>
        <end position="285"/>
    </location>
</feature>
<comment type="caution">
    <text evidence="3">The sequence shown here is derived from an EMBL/GenBank/DDBJ whole genome shotgun (WGS) entry which is preliminary data.</text>
</comment>
<proteinExistence type="predicted"/>
<protein>
    <submittedName>
        <fullName evidence="3">Uncharacterized protein</fullName>
    </submittedName>
</protein>
<name>A0AAJ0HYI4_9PEZI</name>
<feature type="compositionally biased region" description="Low complexity" evidence="1">
    <location>
        <begin position="286"/>
        <end position="317"/>
    </location>
</feature>
<keyword evidence="2" id="KW-0472">Membrane</keyword>
<feature type="compositionally biased region" description="Acidic residues" evidence="1">
    <location>
        <begin position="106"/>
        <end position="119"/>
    </location>
</feature>
<feature type="compositionally biased region" description="Polar residues" evidence="1">
    <location>
        <begin position="132"/>
        <end position="145"/>
    </location>
</feature>
<feature type="transmembrane region" description="Helical" evidence="2">
    <location>
        <begin position="502"/>
        <end position="525"/>
    </location>
</feature>
<feature type="region of interest" description="Disordered" evidence="1">
    <location>
        <begin position="716"/>
        <end position="750"/>
    </location>
</feature>
<feature type="region of interest" description="Disordered" evidence="1">
    <location>
        <begin position="475"/>
        <end position="494"/>
    </location>
</feature>
<feature type="compositionally biased region" description="Low complexity" evidence="1">
    <location>
        <begin position="63"/>
        <end position="73"/>
    </location>
</feature>
<feature type="compositionally biased region" description="Acidic residues" evidence="1">
    <location>
        <begin position="383"/>
        <end position="395"/>
    </location>
</feature>
<dbReference type="EMBL" id="JAULSX010000013">
    <property type="protein sequence ID" value="KAK3484800.1"/>
    <property type="molecule type" value="Genomic_DNA"/>
</dbReference>
<feature type="compositionally biased region" description="Pro residues" evidence="1">
    <location>
        <begin position="699"/>
        <end position="708"/>
    </location>
</feature>
<reference evidence="3 4" key="1">
    <citation type="journal article" date="2023" name="Mol. Phylogenet. Evol.">
        <title>Genome-scale phylogeny and comparative genomics of the fungal order Sordariales.</title>
        <authorList>
            <person name="Hensen N."/>
            <person name="Bonometti L."/>
            <person name="Westerberg I."/>
            <person name="Brannstrom I.O."/>
            <person name="Guillou S."/>
            <person name="Cros-Aarteil S."/>
            <person name="Calhoun S."/>
            <person name="Haridas S."/>
            <person name="Kuo A."/>
            <person name="Mondo S."/>
            <person name="Pangilinan J."/>
            <person name="Riley R."/>
            <person name="LaButti K."/>
            <person name="Andreopoulos B."/>
            <person name="Lipzen A."/>
            <person name="Chen C."/>
            <person name="Yan M."/>
            <person name="Daum C."/>
            <person name="Ng V."/>
            <person name="Clum A."/>
            <person name="Steindorff A."/>
            <person name="Ohm R.A."/>
            <person name="Martin F."/>
            <person name="Silar P."/>
            <person name="Natvig D.O."/>
            <person name="Lalanne C."/>
            <person name="Gautier V."/>
            <person name="Ament-Velasquez S.L."/>
            <person name="Kruys A."/>
            <person name="Hutchinson M.I."/>
            <person name="Powell A.J."/>
            <person name="Barry K."/>
            <person name="Miller A.N."/>
            <person name="Grigoriev I.V."/>
            <person name="Debuchy R."/>
            <person name="Gladieux P."/>
            <person name="Hiltunen Thoren M."/>
            <person name="Johannesson H."/>
        </authorList>
    </citation>
    <scope>NUCLEOTIDE SEQUENCE [LARGE SCALE GENOMIC DNA]</scope>
    <source>
        <strain evidence="3 4">FGSC 10403</strain>
    </source>
</reference>
<organism evidence="3 4">
    <name type="scientific">Neurospora hispaniola</name>
    <dbReference type="NCBI Taxonomy" id="588809"/>
    <lineage>
        <taxon>Eukaryota</taxon>
        <taxon>Fungi</taxon>
        <taxon>Dikarya</taxon>
        <taxon>Ascomycota</taxon>
        <taxon>Pezizomycotina</taxon>
        <taxon>Sordariomycetes</taxon>
        <taxon>Sordariomycetidae</taxon>
        <taxon>Sordariales</taxon>
        <taxon>Sordariaceae</taxon>
        <taxon>Neurospora</taxon>
    </lineage>
</organism>
<feature type="compositionally biased region" description="Polar residues" evidence="1">
    <location>
        <begin position="482"/>
        <end position="492"/>
    </location>
</feature>
<accession>A0AAJ0HYI4</accession>
<feature type="region of interest" description="Disordered" evidence="1">
    <location>
        <begin position="536"/>
        <end position="585"/>
    </location>
</feature>
<evidence type="ECO:0000313" key="3">
    <source>
        <dbReference type="EMBL" id="KAK3484800.1"/>
    </source>
</evidence>
<feature type="compositionally biased region" description="Low complexity" evidence="1">
    <location>
        <begin position="737"/>
        <end position="750"/>
    </location>
</feature>